<evidence type="ECO:0000313" key="1">
    <source>
        <dbReference type="EMBL" id="AJG99576.1"/>
    </source>
</evidence>
<protein>
    <submittedName>
        <fullName evidence="1">Aldehyde dehydrogenase</fullName>
    </submittedName>
</protein>
<reference evidence="2" key="1">
    <citation type="submission" date="2014-12" db="EMBL/GenBank/DDBJ databases">
        <title>Genome sequence of Clostridium beijerinckii strain 59B.</title>
        <authorList>
            <person name="Little G.T."/>
            <person name="Minton N.P."/>
        </authorList>
    </citation>
    <scope>NUCLEOTIDE SEQUENCE [LARGE SCALE GENOMIC DNA]</scope>
    <source>
        <strain evidence="2">59B</strain>
    </source>
</reference>
<dbReference type="Proteomes" id="UP000031866">
    <property type="component" value="Chromosome"/>
</dbReference>
<dbReference type="InterPro" id="IPR016161">
    <property type="entry name" value="Ald_DH/histidinol_DH"/>
</dbReference>
<gene>
    <name evidence="1" type="ORF">LF65_03007</name>
</gene>
<dbReference type="AlphaFoldDB" id="A0A0B5QMT6"/>
<dbReference type="Gene3D" id="3.40.605.10">
    <property type="entry name" value="Aldehyde Dehydrogenase, Chain A, domain 1"/>
    <property type="match status" value="1"/>
</dbReference>
<dbReference type="RefSeq" id="WP_041897079.1">
    <property type="nucleotide sequence ID" value="NZ_CP010086.2"/>
</dbReference>
<organism evidence="1 2">
    <name type="scientific">Clostridium beijerinckii</name>
    <name type="common">Clostridium MP</name>
    <dbReference type="NCBI Taxonomy" id="1520"/>
    <lineage>
        <taxon>Bacteria</taxon>
        <taxon>Bacillati</taxon>
        <taxon>Bacillota</taxon>
        <taxon>Clostridia</taxon>
        <taxon>Eubacteriales</taxon>
        <taxon>Clostridiaceae</taxon>
        <taxon>Clostridium</taxon>
    </lineage>
</organism>
<dbReference type="GO" id="GO:0016491">
    <property type="term" value="F:oxidoreductase activity"/>
    <property type="evidence" value="ECO:0007669"/>
    <property type="project" value="InterPro"/>
</dbReference>
<dbReference type="EMBL" id="CP010086">
    <property type="protein sequence ID" value="AJG99576.1"/>
    <property type="molecule type" value="Genomic_DNA"/>
</dbReference>
<name>A0A0B5QMT6_CLOBE</name>
<proteinExistence type="predicted"/>
<dbReference type="OrthoDB" id="1906018at2"/>
<sequence>MIVKKPIQYAVIIDRQGDCGVFDTMEDAIKLAHVACEEYKQYSEQKKNEIVDSVIKELELHLEEVSLMTCKENGASSYSNILYNNTNALDKCLNDNYLESRLSIINGDDSYTVNGVIVEASNPIETIIKNSILMLKAGHAVVFSSNEDVKEVFSYTIKLINRAIEAVGGPRNLVVTVKKPSVESTDILISHEKITLISAIDNQDTRKIAL</sequence>
<accession>A0A0B5QMT6</accession>
<dbReference type="InterPro" id="IPR016162">
    <property type="entry name" value="Ald_DH_N"/>
</dbReference>
<dbReference type="SUPFAM" id="SSF53720">
    <property type="entry name" value="ALDH-like"/>
    <property type="match status" value="1"/>
</dbReference>
<dbReference type="STRING" id="1520.LF65_03007"/>
<evidence type="ECO:0000313" key="2">
    <source>
        <dbReference type="Proteomes" id="UP000031866"/>
    </source>
</evidence>
<dbReference type="KEGG" id="cbei:LF65_03007"/>